<proteinExistence type="predicted"/>
<protein>
    <submittedName>
        <fullName evidence="1">Uncharacterized protein</fullName>
    </submittedName>
</protein>
<organism evidence="1">
    <name type="scientific">marine sediment metagenome</name>
    <dbReference type="NCBI Taxonomy" id="412755"/>
    <lineage>
        <taxon>unclassified sequences</taxon>
        <taxon>metagenomes</taxon>
        <taxon>ecological metagenomes</taxon>
    </lineage>
</organism>
<reference evidence="1" key="1">
    <citation type="journal article" date="2015" name="Nature">
        <title>Complex archaea that bridge the gap between prokaryotes and eukaryotes.</title>
        <authorList>
            <person name="Spang A."/>
            <person name="Saw J.H."/>
            <person name="Jorgensen S.L."/>
            <person name="Zaremba-Niedzwiedzka K."/>
            <person name="Martijn J."/>
            <person name="Lind A.E."/>
            <person name="van Eijk R."/>
            <person name="Schleper C."/>
            <person name="Guy L."/>
            <person name="Ettema T.J."/>
        </authorList>
    </citation>
    <scope>NUCLEOTIDE SEQUENCE</scope>
</reference>
<comment type="caution">
    <text evidence="1">The sequence shown here is derived from an EMBL/GenBank/DDBJ whole genome shotgun (WGS) entry which is preliminary data.</text>
</comment>
<dbReference type="AlphaFoldDB" id="A0A0F9W058"/>
<evidence type="ECO:0000313" key="1">
    <source>
        <dbReference type="EMBL" id="KKN71433.1"/>
    </source>
</evidence>
<name>A0A0F9W058_9ZZZZ</name>
<sequence>MAIVELYTSREMHITKEGTTLTRYFSISDDDWNAWTDGTTTLPEIGEIFSENRPDLRVTDIRNRWRSNKECEVEFTYSKMGMNFREKETDKIASMRDTFDFSVQAVSGMKFHDTDANAKEWPVLYGSEDAPDLIWYRPNITYSTKSYLSNWDWNKVKDSIGKVNSGDFMKQYYRRTEESIIDITGNDTGKWLFTGFNATQLSQGAYEIVMQFLYNDEGWNTPHGVSSSIKMYGTANFDRLPWPDDYDTDIDDGLR</sequence>
<accession>A0A0F9W058</accession>
<dbReference type="EMBL" id="LAZR01000384">
    <property type="protein sequence ID" value="KKN71433.1"/>
    <property type="molecule type" value="Genomic_DNA"/>
</dbReference>
<gene>
    <name evidence="1" type="ORF">LCGC14_0421550</name>
</gene>